<feature type="chain" id="PRO_5035308960" description="Secreted protein" evidence="1">
    <location>
        <begin position="27"/>
        <end position="125"/>
    </location>
</feature>
<reference evidence="2" key="1">
    <citation type="submission" date="2021-01" db="EMBL/GenBank/DDBJ databases">
        <title>Whole genome shotgun sequence of Sphaerimonospora thailandensis NBRC 107569.</title>
        <authorList>
            <person name="Komaki H."/>
            <person name="Tamura T."/>
        </authorList>
    </citation>
    <scope>NUCLEOTIDE SEQUENCE</scope>
    <source>
        <strain evidence="2">NBRC 107569</strain>
    </source>
</reference>
<evidence type="ECO:0008006" key="4">
    <source>
        <dbReference type="Google" id="ProtNLM"/>
    </source>
</evidence>
<name>A0A8J3RBA7_9ACTN</name>
<accession>A0A8J3RBA7</accession>
<dbReference type="Proteomes" id="UP000610966">
    <property type="component" value="Unassembled WGS sequence"/>
</dbReference>
<feature type="signal peptide" evidence="1">
    <location>
        <begin position="1"/>
        <end position="26"/>
    </location>
</feature>
<dbReference type="EMBL" id="BOOG01000014">
    <property type="protein sequence ID" value="GIH69373.1"/>
    <property type="molecule type" value="Genomic_DNA"/>
</dbReference>
<sequence length="125" mass="13074">MRHKLATVIAACSLTALGFAATPASAASLSDTAPISNEPGSSAPSDITPLGGNGRCYTNWTTSTQANVWCDGTGPERYGASIVCAKGSKTKQIDYSNGPWFGDRRGITMTCPSGWTRATQWGWPA</sequence>
<evidence type="ECO:0000313" key="3">
    <source>
        <dbReference type="Proteomes" id="UP000610966"/>
    </source>
</evidence>
<keyword evidence="1" id="KW-0732">Signal</keyword>
<keyword evidence="3" id="KW-1185">Reference proteome</keyword>
<protein>
    <recommendedName>
        <fullName evidence="4">Secreted protein</fullName>
    </recommendedName>
</protein>
<evidence type="ECO:0000256" key="1">
    <source>
        <dbReference type="SAM" id="SignalP"/>
    </source>
</evidence>
<comment type="caution">
    <text evidence="2">The sequence shown here is derived from an EMBL/GenBank/DDBJ whole genome shotgun (WGS) entry which is preliminary data.</text>
</comment>
<dbReference type="AlphaFoldDB" id="A0A8J3RBA7"/>
<evidence type="ECO:0000313" key="2">
    <source>
        <dbReference type="EMBL" id="GIH69373.1"/>
    </source>
</evidence>
<gene>
    <name evidence="2" type="ORF">Mth01_16260</name>
</gene>
<proteinExistence type="predicted"/>
<organism evidence="2 3">
    <name type="scientific">Sphaerimonospora thailandensis</name>
    <dbReference type="NCBI Taxonomy" id="795644"/>
    <lineage>
        <taxon>Bacteria</taxon>
        <taxon>Bacillati</taxon>
        <taxon>Actinomycetota</taxon>
        <taxon>Actinomycetes</taxon>
        <taxon>Streptosporangiales</taxon>
        <taxon>Streptosporangiaceae</taxon>
        <taxon>Sphaerimonospora</taxon>
    </lineage>
</organism>